<dbReference type="AlphaFoldDB" id="A0A177G852"/>
<dbReference type="Proteomes" id="UP000077349">
    <property type="component" value="Unassembled WGS sequence"/>
</dbReference>
<name>A0A177G852_9PROT</name>
<evidence type="ECO:0000313" key="2">
    <source>
        <dbReference type="Proteomes" id="UP000077349"/>
    </source>
</evidence>
<organism evidence="1 2">
    <name type="scientific">Acetobacter malorum</name>
    <dbReference type="NCBI Taxonomy" id="178901"/>
    <lineage>
        <taxon>Bacteria</taxon>
        <taxon>Pseudomonadati</taxon>
        <taxon>Pseudomonadota</taxon>
        <taxon>Alphaproteobacteria</taxon>
        <taxon>Acetobacterales</taxon>
        <taxon>Acetobacteraceae</taxon>
        <taxon>Acetobacter</taxon>
    </lineage>
</organism>
<dbReference type="EMBL" id="LVHD01000018">
    <property type="protein sequence ID" value="OAG75971.1"/>
    <property type="molecule type" value="Genomic_DNA"/>
</dbReference>
<dbReference type="PATRIC" id="fig|178901.16.peg.1855"/>
<sequence length="56" mass="6660">MNLKLKCYFSYPNKTPHDLEELLSDYGIICLQMHKKDHAVLMFANKDDLFLIRASW</sequence>
<proteinExistence type="predicted"/>
<evidence type="ECO:0000313" key="1">
    <source>
        <dbReference type="EMBL" id="OAG75971.1"/>
    </source>
</evidence>
<gene>
    <name evidence="1" type="ORF">Amal_01741</name>
</gene>
<reference evidence="1 2" key="1">
    <citation type="submission" date="2016-03" db="EMBL/GenBank/DDBJ databases">
        <title>Draft genome sequence of Acetobacter malorum CECT 7742, a strain isolated from strawberry vinegar.</title>
        <authorList>
            <person name="Sainz F."/>
            <person name="Mas A."/>
            <person name="Torija M.J."/>
        </authorList>
    </citation>
    <scope>NUCLEOTIDE SEQUENCE [LARGE SCALE GENOMIC DNA]</scope>
    <source>
        <strain evidence="1 2">CECT 7742</strain>
    </source>
</reference>
<accession>A0A177G852</accession>
<comment type="caution">
    <text evidence="1">The sequence shown here is derived from an EMBL/GenBank/DDBJ whole genome shotgun (WGS) entry which is preliminary data.</text>
</comment>
<protein>
    <submittedName>
        <fullName evidence="1">Uncharacterized protein</fullName>
    </submittedName>
</protein>